<dbReference type="RefSeq" id="WP_307339675.1">
    <property type="nucleotide sequence ID" value="NZ_JAUSUQ010000008.1"/>
</dbReference>
<evidence type="ECO:0000313" key="1">
    <source>
        <dbReference type="EMBL" id="MDQ0339546.1"/>
    </source>
</evidence>
<comment type="caution">
    <text evidence="1">The sequence shown here is derived from an EMBL/GenBank/DDBJ whole genome shotgun (WGS) entry which is preliminary data.</text>
</comment>
<sequence>MRRGMLTSLLTMGGLVLAVWQWMRMRSRPRGFGRIMALMGEMGREMNRYMNQILSMIRRRARI</sequence>
<protein>
    <submittedName>
        <fullName evidence="1">Uncharacterized protein</fullName>
    </submittedName>
</protein>
<evidence type="ECO:0000313" key="2">
    <source>
        <dbReference type="Proteomes" id="UP001232445"/>
    </source>
</evidence>
<organism evidence="1 2">
    <name type="scientific">Caldalkalibacillus uzonensis</name>
    <dbReference type="NCBI Taxonomy" id="353224"/>
    <lineage>
        <taxon>Bacteria</taxon>
        <taxon>Bacillati</taxon>
        <taxon>Bacillota</taxon>
        <taxon>Bacilli</taxon>
        <taxon>Bacillales</taxon>
        <taxon>Bacillaceae</taxon>
        <taxon>Caldalkalibacillus</taxon>
    </lineage>
</organism>
<accession>A0ABU0CT10</accession>
<name>A0ABU0CT10_9BACI</name>
<keyword evidence="2" id="KW-1185">Reference proteome</keyword>
<gene>
    <name evidence="1" type="ORF">J2S00_002334</name>
</gene>
<reference evidence="1 2" key="1">
    <citation type="submission" date="2023-07" db="EMBL/GenBank/DDBJ databases">
        <title>Genomic Encyclopedia of Type Strains, Phase IV (KMG-IV): sequencing the most valuable type-strain genomes for metagenomic binning, comparative biology and taxonomic classification.</title>
        <authorList>
            <person name="Goeker M."/>
        </authorList>
    </citation>
    <scope>NUCLEOTIDE SEQUENCE [LARGE SCALE GENOMIC DNA]</scope>
    <source>
        <strain evidence="1 2">DSM 17740</strain>
    </source>
</reference>
<dbReference type="EMBL" id="JAUSUQ010000008">
    <property type="protein sequence ID" value="MDQ0339546.1"/>
    <property type="molecule type" value="Genomic_DNA"/>
</dbReference>
<dbReference type="Proteomes" id="UP001232445">
    <property type="component" value="Unassembled WGS sequence"/>
</dbReference>
<proteinExistence type="predicted"/>